<sequence length="360" mass="38684">MTTTPVERDVLAYSNCPVPNALLTALEAGLLAQEGIALEVLSGAQGALHFTYDHPAYTRFGGEIPPLVSEGLRAPGRTRLLGVTRFAGPQGFYVCADSPVRSPAELAGRRVGVSAAAIRILRRELGDYRQLDPWRQTLIALGTWEARGLLSTLERGGVKLGDVDLVAIETPGVDLPADRFSAATSVKGADLFPAVAHHQAGVLDAGTVDALFSWLPWAAELEDLYGARVLADLSGDQRNLYASVWTVSAQLVETHPDLVQRLVDAAVRAGQWSRHHHDEVVTIHAANLGVAPAAIDRGFGPDFAEHLVPRLDESAINLLDQTQRFLLDNDLIDHPVDLEQWAAPEFLAASLNRSTPGNGS</sequence>
<dbReference type="EMBL" id="CP081673">
    <property type="protein sequence ID" value="QZH66441.1"/>
    <property type="molecule type" value="Genomic_DNA"/>
</dbReference>
<keyword evidence="2" id="KW-1185">Reference proteome</keyword>
<proteinExistence type="predicted"/>
<protein>
    <submittedName>
        <fullName evidence="1">2'-hydroxybiphenyl-2-sulfinate desulfinase</fullName>
    </submittedName>
</protein>
<reference evidence="1" key="1">
    <citation type="submission" date="2021-07" db="EMBL/GenBank/DDBJ databases">
        <title>Complete Genome Sequences of Mycobacterium farcinogenes Isolated from Clinical Specimens from Patients in Thailand.</title>
        <authorList>
            <person name="Sodsai P."/>
        </authorList>
    </citation>
    <scope>NUCLEOTIDE SEQUENCE</scope>
    <source>
        <strain evidence="1">BKK/CU-MFGFA-001</strain>
    </source>
</reference>
<gene>
    <name evidence="1" type="ORF">K6L26_01625</name>
</gene>
<evidence type="ECO:0000313" key="2">
    <source>
        <dbReference type="Proteomes" id="UP000825598"/>
    </source>
</evidence>
<accession>A0ACD1FHE4</accession>
<name>A0ACD1FHE4_MYCFR</name>
<evidence type="ECO:0000313" key="1">
    <source>
        <dbReference type="EMBL" id="QZH66441.1"/>
    </source>
</evidence>
<dbReference type="Proteomes" id="UP000825598">
    <property type="component" value="Chromosome"/>
</dbReference>
<organism evidence="1 2">
    <name type="scientific">Mycolicibacterium farcinogenes</name>
    <name type="common">Mycobacterium farcinogenes</name>
    <dbReference type="NCBI Taxonomy" id="1802"/>
    <lineage>
        <taxon>Bacteria</taxon>
        <taxon>Bacillati</taxon>
        <taxon>Actinomycetota</taxon>
        <taxon>Actinomycetes</taxon>
        <taxon>Mycobacteriales</taxon>
        <taxon>Mycobacteriaceae</taxon>
        <taxon>Mycolicibacterium</taxon>
    </lineage>
</organism>